<dbReference type="PROSITE" id="PS50011">
    <property type="entry name" value="PROTEIN_KINASE_DOM"/>
    <property type="match status" value="1"/>
</dbReference>
<evidence type="ECO:0000313" key="2">
    <source>
        <dbReference type="EMBL" id="GMN48638.1"/>
    </source>
</evidence>
<evidence type="ECO:0000313" key="3">
    <source>
        <dbReference type="Proteomes" id="UP001187192"/>
    </source>
</evidence>
<dbReference type="InterPro" id="IPR001245">
    <property type="entry name" value="Ser-Thr/Tyr_kinase_cat_dom"/>
</dbReference>
<sequence>MTICKRSRTQATKAKPSTTLNSIVVEENAFFGLISMRDIITATATNNFSADLIASVSKFGFLYKAELPNGLKLTVQKLHLDAFQGFMEFRSELEILGKLCHRIIVWILEYYVSSTDRLLAYEFFKRGSLDNWLHDFVFDLWFLLSWETRHKIVRGVANGLAYMHECHKFDTSL</sequence>
<evidence type="ECO:0000259" key="1">
    <source>
        <dbReference type="PROSITE" id="PS50011"/>
    </source>
</evidence>
<dbReference type="InterPro" id="IPR000719">
    <property type="entry name" value="Prot_kinase_dom"/>
</dbReference>
<reference evidence="2" key="1">
    <citation type="submission" date="2023-07" db="EMBL/GenBank/DDBJ databases">
        <title>draft genome sequence of fig (Ficus carica).</title>
        <authorList>
            <person name="Takahashi T."/>
            <person name="Nishimura K."/>
        </authorList>
    </citation>
    <scope>NUCLEOTIDE SEQUENCE</scope>
</reference>
<proteinExistence type="predicted"/>
<dbReference type="GO" id="GO:0004672">
    <property type="term" value="F:protein kinase activity"/>
    <property type="evidence" value="ECO:0007669"/>
    <property type="project" value="InterPro"/>
</dbReference>
<dbReference type="AlphaFoldDB" id="A0AA88D7B8"/>
<gene>
    <name evidence="2" type="ORF">TIFTF001_017824</name>
</gene>
<keyword evidence="3" id="KW-1185">Reference proteome</keyword>
<dbReference type="Pfam" id="PF07714">
    <property type="entry name" value="PK_Tyr_Ser-Thr"/>
    <property type="match status" value="1"/>
</dbReference>
<protein>
    <recommendedName>
        <fullName evidence="1">Protein kinase domain-containing protein</fullName>
    </recommendedName>
</protein>
<accession>A0AA88D7B8</accession>
<organism evidence="2 3">
    <name type="scientific">Ficus carica</name>
    <name type="common">Common fig</name>
    <dbReference type="NCBI Taxonomy" id="3494"/>
    <lineage>
        <taxon>Eukaryota</taxon>
        <taxon>Viridiplantae</taxon>
        <taxon>Streptophyta</taxon>
        <taxon>Embryophyta</taxon>
        <taxon>Tracheophyta</taxon>
        <taxon>Spermatophyta</taxon>
        <taxon>Magnoliopsida</taxon>
        <taxon>eudicotyledons</taxon>
        <taxon>Gunneridae</taxon>
        <taxon>Pentapetalae</taxon>
        <taxon>rosids</taxon>
        <taxon>fabids</taxon>
        <taxon>Rosales</taxon>
        <taxon>Moraceae</taxon>
        <taxon>Ficeae</taxon>
        <taxon>Ficus</taxon>
    </lineage>
</organism>
<feature type="domain" description="Protein kinase" evidence="1">
    <location>
        <begin position="48"/>
        <end position="173"/>
    </location>
</feature>
<dbReference type="GO" id="GO:0005524">
    <property type="term" value="F:ATP binding"/>
    <property type="evidence" value="ECO:0007669"/>
    <property type="project" value="InterPro"/>
</dbReference>
<name>A0AA88D7B8_FICCA</name>
<dbReference type="EMBL" id="BTGU01000028">
    <property type="protein sequence ID" value="GMN48638.1"/>
    <property type="molecule type" value="Genomic_DNA"/>
</dbReference>
<dbReference type="SUPFAM" id="SSF56112">
    <property type="entry name" value="Protein kinase-like (PK-like)"/>
    <property type="match status" value="1"/>
</dbReference>
<dbReference type="InterPro" id="IPR011009">
    <property type="entry name" value="Kinase-like_dom_sf"/>
</dbReference>
<dbReference type="PANTHER" id="PTHR27006">
    <property type="entry name" value="PROMASTIGOTE SURFACE ANTIGEN PROTEIN PSA"/>
    <property type="match status" value="1"/>
</dbReference>
<dbReference type="Gene3D" id="1.10.510.10">
    <property type="entry name" value="Transferase(Phosphotransferase) domain 1"/>
    <property type="match status" value="1"/>
</dbReference>
<comment type="caution">
    <text evidence="2">The sequence shown here is derived from an EMBL/GenBank/DDBJ whole genome shotgun (WGS) entry which is preliminary data.</text>
</comment>
<dbReference type="PANTHER" id="PTHR27006:SF604">
    <property type="entry name" value="PROTEIN KINASE DOMAIN-CONTAINING PROTEIN"/>
    <property type="match status" value="1"/>
</dbReference>
<dbReference type="Proteomes" id="UP001187192">
    <property type="component" value="Unassembled WGS sequence"/>
</dbReference>